<dbReference type="EMBL" id="PVNL01000030">
    <property type="protein sequence ID" value="PRQ09069.1"/>
    <property type="molecule type" value="Genomic_DNA"/>
</dbReference>
<gene>
    <name evidence="1" type="ORF">ENSA7_10590</name>
</gene>
<organism evidence="1 2">
    <name type="scientific">Enhygromyxa salina</name>
    <dbReference type="NCBI Taxonomy" id="215803"/>
    <lineage>
        <taxon>Bacteria</taxon>
        <taxon>Pseudomonadati</taxon>
        <taxon>Myxococcota</taxon>
        <taxon>Polyangia</taxon>
        <taxon>Nannocystales</taxon>
        <taxon>Nannocystaceae</taxon>
        <taxon>Enhygromyxa</taxon>
    </lineage>
</organism>
<comment type="caution">
    <text evidence="1">The sequence shown here is derived from an EMBL/GenBank/DDBJ whole genome shotgun (WGS) entry which is preliminary data.</text>
</comment>
<dbReference type="Gene3D" id="2.60.200.60">
    <property type="match status" value="2"/>
</dbReference>
<dbReference type="CDD" id="cd14738">
    <property type="entry name" value="PAAR_2"/>
    <property type="match status" value="1"/>
</dbReference>
<reference evidence="1 2" key="1">
    <citation type="submission" date="2018-03" db="EMBL/GenBank/DDBJ databases">
        <title>Draft Genome Sequences of the Obligatory Marine Myxobacteria Enhygromyxa salina SWB007.</title>
        <authorList>
            <person name="Poehlein A."/>
            <person name="Moghaddam J.A."/>
            <person name="Harms H."/>
            <person name="Alanjari M."/>
            <person name="Koenig G.M."/>
            <person name="Daniel R."/>
            <person name="Schaeberle T.F."/>
        </authorList>
    </citation>
    <scope>NUCLEOTIDE SEQUENCE [LARGE SCALE GENOMIC DNA]</scope>
    <source>
        <strain evidence="1 2">SWB007</strain>
    </source>
</reference>
<sequence>MPAAARILDPHVCPITGPVPHVGGVIQAPGVPTVLIGHLAAATEGGACVCALGLPNSIVTGSTTVVIGSKAAARVGDLTAHGGKVVAGCSTVLIGG</sequence>
<dbReference type="OrthoDB" id="9807902at2"/>
<accession>A0A2S9YVJ3</accession>
<evidence type="ECO:0000313" key="2">
    <source>
        <dbReference type="Proteomes" id="UP000238823"/>
    </source>
</evidence>
<dbReference type="AlphaFoldDB" id="A0A2S9YVJ3"/>
<evidence type="ECO:0000313" key="1">
    <source>
        <dbReference type="EMBL" id="PRQ09069.1"/>
    </source>
</evidence>
<dbReference type="Pfam" id="PF05488">
    <property type="entry name" value="PAAR_motif"/>
    <property type="match status" value="1"/>
</dbReference>
<dbReference type="Proteomes" id="UP000238823">
    <property type="component" value="Unassembled WGS sequence"/>
</dbReference>
<proteinExistence type="predicted"/>
<dbReference type="RefSeq" id="WP_106088111.1">
    <property type="nucleotide sequence ID" value="NZ_PVNL01000030.1"/>
</dbReference>
<protein>
    <submittedName>
        <fullName evidence="1">PAAR motif protein</fullName>
    </submittedName>
</protein>
<name>A0A2S9YVJ3_9BACT</name>
<dbReference type="InterPro" id="IPR008727">
    <property type="entry name" value="PAAR_motif"/>
</dbReference>